<dbReference type="OrthoDB" id="1262835at2"/>
<dbReference type="EMBL" id="VLLE01000007">
    <property type="protein sequence ID" value="TWI78359.1"/>
    <property type="molecule type" value="Genomic_DNA"/>
</dbReference>
<accession>A0A562SAQ6</accession>
<evidence type="ECO:0000313" key="2">
    <source>
        <dbReference type="Proteomes" id="UP000316167"/>
    </source>
</evidence>
<dbReference type="AlphaFoldDB" id="A0A562SAQ6"/>
<reference evidence="1 2" key="1">
    <citation type="journal article" date="2015" name="Stand. Genomic Sci.">
        <title>Genomic Encyclopedia of Bacterial and Archaeal Type Strains, Phase III: the genomes of soil and plant-associated and newly described type strains.</title>
        <authorList>
            <person name="Whitman W.B."/>
            <person name="Woyke T."/>
            <person name="Klenk H.P."/>
            <person name="Zhou Y."/>
            <person name="Lilburn T.G."/>
            <person name="Beck B.J."/>
            <person name="De Vos P."/>
            <person name="Vandamme P."/>
            <person name="Eisen J.A."/>
            <person name="Garrity G."/>
            <person name="Hugenholtz P."/>
            <person name="Kyrpides N.C."/>
        </authorList>
    </citation>
    <scope>NUCLEOTIDE SEQUENCE [LARGE SCALE GENOMIC DNA]</scope>
    <source>
        <strain evidence="1 2">CGMCC 1.7271</strain>
    </source>
</reference>
<proteinExistence type="predicted"/>
<dbReference type="RefSeq" id="WP_144888507.1">
    <property type="nucleotide sequence ID" value="NZ_VLLE01000007.1"/>
</dbReference>
<organism evidence="1 2">
    <name type="scientific">Lacibacter cauensis</name>
    <dbReference type="NCBI Taxonomy" id="510947"/>
    <lineage>
        <taxon>Bacteria</taxon>
        <taxon>Pseudomonadati</taxon>
        <taxon>Bacteroidota</taxon>
        <taxon>Chitinophagia</taxon>
        <taxon>Chitinophagales</taxon>
        <taxon>Chitinophagaceae</taxon>
        <taxon>Lacibacter</taxon>
    </lineage>
</organism>
<evidence type="ECO:0000313" key="1">
    <source>
        <dbReference type="EMBL" id="TWI78359.1"/>
    </source>
</evidence>
<evidence type="ECO:0008006" key="3">
    <source>
        <dbReference type="Google" id="ProtNLM"/>
    </source>
</evidence>
<name>A0A562SAQ6_9BACT</name>
<sequence>MHDSKLERLITLLDEAEQLAGQFTGGYSDHFFSAEEFHSALKESINKLKAGDIEQLNNLWLWFAPTYDWDDFIHQEGENLANAIHPLLTELRKSLNIS</sequence>
<gene>
    <name evidence="1" type="ORF">IQ13_4044</name>
</gene>
<keyword evidence="2" id="KW-1185">Reference proteome</keyword>
<protein>
    <recommendedName>
        <fullName evidence="3">CdiI immunity protein domain-containing protein</fullName>
    </recommendedName>
</protein>
<comment type="caution">
    <text evidence="1">The sequence shown here is derived from an EMBL/GenBank/DDBJ whole genome shotgun (WGS) entry which is preliminary data.</text>
</comment>
<dbReference type="Proteomes" id="UP000316167">
    <property type="component" value="Unassembled WGS sequence"/>
</dbReference>